<accession>A0A4Q1BJ22</accession>
<reference evidence="2 3" key="1">
    <citation type="submission" date="2016-06" db="EMBL/GenBank/DDBJ databases">
        <title>Evolution of pathogenesis and genome organization in the Tremellales.</title>
        <authorList>
            <person name="Cuomo C."/>
            <person name="Litvintseva A."/>
            <person name="Heitman J."/>
            <person name="Chen Y."/>
            <person name="Sun S."/>
            <person name="Springer D."/>
            <person name="Dromer F."/>
            <person name="Young S."/>
            <person name="Zeng Q."/>
            <person name="Chapman S."/>
            <person name="Gujja S."/>
            <person name="Saif S."/>
            <person name="Birren B."/>
        </authorList>
    </citation>
    <scope>NUCLEOTIDE SEQUENCE [LARGE SCALE GENOMIC DNA]</scope>
    <source>
        <strain evidence="2 3">ATCC 28783</strain>
    </source>
</reference>
<proteinExistence type="predicted"/>
<dbReference type="Proteomes" id="UP000289152">
    <property type="component" value="Unassembled WGS sequence"/>
</dbReference>
<dbReference type="OrthoDB" id="2576082at2759"/>
<dbReference type="EMBL" id="SDIL01000063">
    <property type="protein sequence ID" value="RXK37668.1"/>
    <property type="molecule type" value="Genomic_DNA"/>
</dbReference>
<dbReference type="AlphaFoldDB" id="A0A4Q1BJ22"/>
<sequence>MVDGGDKLYASSMTTGEQLFQVPLFSSSGLSEGEHTLVMTNECWLNAGEVTNGYANDYFGIDFLVVEGTPLKPSTPSSTTSTSTSHLTTTKTTPTFISTDTSLIPATISKQIISPASIILQSDTINTLSSTIISSDISTNSPTLVSGTINVISSSGTFTIPAPNTSVPDGTQGGVTTILSGSLSIYRQSPIILYIFVWFWVMRIVNSER</sequence>
<evidence type="ECO:0000313" key="2">
    <source>
        <dbReference type="EMBL" id="RXK37668.1"/>
    </source>
</evidence>
<evidence type="ECO:0000313" key="3">
    <source>
        <dbReference type="Proteomes" id="UP000289152"/>
    </source>
</evidence>
<dbReference type="InParanoid" id="A0A4Q1BJ22"/>
<name>A0A4Q1BJ22_TREME</name>
<gene>
    <name evidence="2" type="ORF">M231_05080</name>
</gene>
<evidence type="ECO:0000256" key="1">
    <source>
        <dbReference type="SAM" id="MobiDB-lite"/>
    </source>
</evidence>
<keyword evidence="3" id="KW-1185">Reference proteome</keyword>
<protein>
    <submittedName>
        <fullName evidence="2">Uncharacterized protein</fullName>
    </submittedName>
</protein>
<feature type="region of interest" description="Disordered" evidence="1">
    <location>
        <begin position="72"/>
        <end position="91"/>
    </location>
</feature>
<organism evidence="2 3">
    <name type="scientific">Tremella mesenterica</name>
    <name type="common">Jelly fungus</name>
    <dbReference type="NCBI Taxonomy" id="5217"/>
    <lineage>
        <taxon>Eukaryota</taxon>
        <taxon>Fungi</taxon>
        <taxon>Dikarya</taxon>
        <taxon>Basidiomycota</taxon>
        <taxon>Agaricomycotina</taxon>
        <taxon>Tremellomycetes</taxon>
        <taxon>Tremellales</taxon>
        <taxon>Tremellaceae</taxon>
        <taxon>Tremella</taxon>
    </lineage>
</organism>
<dbReference type="VEuPathDB" id="FungiDB:TREMEDRAFT_63724"/>
<comment type="caution">
    <text evidence="2">The sequence shown here is derived from an EMBL/GenBank/DDBJ whole genome shotgun (WGS) entry which is preliminary data.</text>
</comment>